<feature type="signal peptide" evidence="1">
    <location>
        <begin position="1"/>
        <end position="22"/>
    </location>
</feature>
<dbReference type="AlphaFoldDB" id="A0A0R0E9I5"/>
<evidence type="ECO:0000256" key="1">
    <source>
        <dbReference type="SAM" id="SignalP"/>
    </source>
</evidence>
<comment type="caution">
    <text evidence="2">The sequence shown here is derived from an EMBL/GenBank/DDBJ whole genome shotgun (WGS) entry which is preliminary data.</text>
</comment>
<dbReference type="PROSITE" id="PS51257">
    <property type="entry name" value="PROKAR_LIPOPROTEIN"/>
    <property type="match status" value="1"/>
</dbReference>
<keyword evidence="3" id="KW-1185">Reference proteome</keyword>
<dbReference type="STRING" id="659018.ABB34_04225"/>
<dbReference type="Gene3D" id="2.40.160.10">
    <property type="entry name" value="Porin"/>
    <property type="match status" value="1"/>
</dbReference>
<dbReference type="PATRIC" id="fig|659018.3.peg.727"/>
<accession>A0A0R0E9I5</accession>
<keyword evidence="1" id="KW-0732">Signal</keyword>
<dbReference type="OrthoDB" id="197869at2"/>
<evidence type="ECO:0000313" key="2">
    <source>
        <dbReference type="EMBL" id="KRG87607.1"/>
    </source>
</evidence>
<gene>
    <name evidence="2" type="ORF">ABB34_04225</name>
</gene>
<dbReference type="EMBL" id="LDJP01000019">
    <property type="protein sequence ID" value="KRG87607.1"/>
    <property type="molecule type" value="Genomic_DNA"/>
</dbReference>
<name>A0A0R0E9I5_9GAMM</name>
<protein>
    <submittedName>
        <fullName evidence="2">Uncharacterized protein</fullName>
    </submittedName>
</protein>
<reference evidence="2 3" key="1">
    <citation type="submission" date="2015-05" db="EMBL/GenBank/DDBJ databases">
        <title>Genome sequencing and analysis of members of genus Stenotrophomonas.</title>
        <authorList>
            <person name="Patil P.P."/>
            <person name="Midha S."/>
            <person name="Patil P.B."/>
        </authorList>
    </citation>
    <scope>NUCLEOTIDE SEQUENCE [LARGE SCALE GENOMIC DNA]</scope>
    <source>
        <strain evidence="2 3">JCM 16244</strain>
    </source>
</reference>
<feature type="chain" id="PRO_5006396874" evidence="1">
    <location>
        <begin position="23"/>
        <end position="394"/>
    </location>
</feature>
<proteinExistence type="predicted"/>
<dbReference type="SUPFAM" id="SSF56935">
    <property type="entry name" value="Porins"/>
    <property type="match status" value="1"/>
</dbReference>
<evidence type="ECO:0000313" key="3">
    <source>
        <dbReference type="Proteomes" id="UP000050940"/>
    </source>
</evidence>
<organism evidence="2 3">
    <name type="scientific">Stenotrophomonas daejeonensis</name>
    <dbReference type="NCBI Taxonomy" id="659018"/>
    <lineage>
        <taxon>Bacteria</taxon>
        <taxon>Pseudomonadati</taxon>
        <taxon>Pseudomonadota</taxon>
        <taxon>Gammaproteobacteria</taxon>
        <taxon>Lysobacterales</taxon>
        <taxon>Lysobacteraceae</taxon>
        <taxon>Stenotrophomonas</taxon>
    </lineage>
</organism>
<dbReference type="Proteomes" id="UP000050940">
    <property type="component" value="Unassembled WGS sequence"/>
</dbReference>
<dbReference type="RefSeq" id="WP_057640007.1">
    <property type="nucleotide sequence ID" value="NZ_LDJP01000019.1"/>
</dbReference>
<dbReference type="InterPro" id="IPR023614">
    <property type="entry name" value="Porin_dom_sf"/>
</dbReference>
<sequence>MNRKKYLIAVAVALACAQMAHAQNGSDRFTLSGFGTLGVAHSTEDNADVHPDFQTGKGVGASHSTSANLDSRFALQLDANFTDDFTGVVQAVSEYAVTESYKPEISLAHVKYRFSPSFSARLGRITAPLYMLSEYQRVGYAMPWARPPQEVYNYLLAMDGIEGQYTLNAGDTLVGLQAFYGHIDSELVEVDGMYGLGVQVDHGSSSFRISHIRGKVHYSSDSIEQLFDFYATLPIPPLVEAAGKLDPRSMDGKFSGIGYSYDPGNWFLRTEAIQADYAPSISGKTTSGYLSAGFRRGAWTPAFTYAHVDVSGLKAPGALDPVGLLNQAVAGNNSSRHSYTASLRWDVRDSIAVKLQGSHVSNHAGSYGSLGNQQPGFQPGRSYNLISASVDFVF</sequence>